<reference evidence="1 2" key="1">
    <citation type="submission" date="2021-02" db="EMBL/GenBank/DDBJ databases">
        <title>De Novo genome assembly of isolated myxobacteria.</title>
        <authorList>
            <person name="Stevens D.C."/>
        </authorList>
    </citation>
    <scope>NUCLEOTIDE SEQUENCE [LARGE SCALE GENOMIC DNA]</scope>
    <source>
        <strain evidence="2">SCPEA02</strain>
    </source>
</reference>
<name>A0ABX7P7W1_9BACT</name>
<dbReference type="EMBL" id="CP071090">
    <property type="protein sequence ID" value="QSQ26553.1"/>
    <property type="molecule type" value="Genomic_DNA"/>
</dbReference>
<dbReference type="Proteomes" id="UP000662747">
    <property type="component" value="Chromosome"/>
</dbReference>
<protein>
    <submittedName>
        <fullName evidence="1">Uncharacterized protein</fullName>
    </submittedName>
</protein>
<dbReference type="RefSeq" id="WP_206728098.1">
    <property type="nucleotide sequence ID" value="NZ_CP071090.1"/>
</dbReference>
<accession>A0ABX7P7W1</accession>
<evidence type="ECO:0000313" key="2">
    <source>
        <dbReference type="Proteomes" id="UP000662747"/>
    </source>
</evidence>
<proteinExistence type="predicted"/>
<evidence type="ECO:0000313" key="1">
    <source>
        <dbReference type="EMBL" id="QSQ26553.1"/>
    </source>
</evidence>
<gene>
    <name evidence="1" type="ORF">JY651_17165</name>
</gene>
<organism evidence="1 2">
    <name type="scientific">Pyxidicoccus parkwayensis</name>
    <dbReference type="NCBI Taxonomy" id="2813578"/>
    <lineage>
        <taxon>Bacteria</taxon>
        <taxon>Pseudomonadati</taxon>
        <taxon>Myxococcota</taxon>
        <taxon>Myxococcia</taxon>
        <taxon>Myxococcales</taxon>
        <taxon>Cystobacterineae</taxon>
        <taxon>Myxococcaceae</taxon>
        <taxon>Pyxidicoccus</taxon>
    </lineage>
</organism>
<sequence>MKKHIQAIQEVVEKNKRAYKSEHFTGISPEEIKKKLMRVNSPFIVSQGWGSASPGGSFTYSLGIYNPDPTQASSLYAHVWVGSGNVDPVVGTFLLNVDTRFPRLTEPEFFGLSLAPGASATLSFTVKVPTGIEQSKYLGNSCLMELNYHDIGTYLDRGVFVFAVT</sequence>
<keyword evidence="2" id="KW-1185">Reference proteome</keyword>